<feature type="compositionally biased region" description="Polar residues" evidence="1">
    <location>
        <begin position="23"/>
        <end position="35"/>
    </location>
</feature>
<evidence type="ECO:0000256" key="1">
    <source>
        <dbReference type="SAM" id="MobiDB-lite"/>
    </source>
</evidence>
<dbReference type="AlphaFoldDB" id="A0A8H5GZD8"/>
<dbReference type="EMBL" id="JAACJM010000003">
    <property type="protein sequence ID" value="KAF5373757.1"/>
    <property type="molecule type" value="Genomic_DNA"/>
</dbReference>
<feature type="region of interest" description="Disordered" evidence="1">
    <location>
        <begin position="58"/>
        <end position="93"/>
    </location>
</feature>
<gene>
    <name evidence="2" type="ORF">D9758_000930</name>
</gene>
<sequence>MNSGIVANNSQSHEASWPFHPQHTVSSSPSSPAQHFLTQPELCEIHNVRDDQIPIAKENRAPDQPNGTHAHYPTSSTSPTAMGWPPSQQQPHPVLQDWNLVDTHGYSGWPSGSMIPLPPTAIATLNRIPAQHTNPDRKSQNTITETRALAPAAASVPPSNPYLTTPSASNLSVSSGLNATPNSKKSSPLIWTTPDGWIHNKTTGSSNIVWNRTGRVLRFEDADESYNGKKVEGGKQQSDAEEMRKGKGKGKRGQQVGQTAKKIVRNEVIDLTNSDEEVVFVKQGPSSWTLQPQPISRPQPPQAAANQSGPCAQPLDKRKAEETGRSDDAGGLTAKKVALNRQIPDSTSPSLQQGASAPTNYGMVNASPFQFQFQFQFQLRAPASHPVPAPRTMLPRPPVMRTDPYHNVSVSVAPGPQVFRPNAMVNPYPYPWANPNALRGAQTLRSSNAGSTTMPNSGVNQYPNLSSARVPSAYPAILTPFVIEDIPSPGFSQEDIEAYKLPTPQEREKASRRYVYSIASALDEPRPRSSLTATARTTVISTPNSSVATPESDTTVVPEREITIVRYNFPTPQEREQAYQRYVPSIPRALQGLSTDTGPSLIATTQTAVSSTANSSASTPESDTTVVETENVSINVNPGPGNVTRRDRDCQEMKASSPAHAYDNHLDTTNTTDAHDTRSSATYATAHDHTQTPFRLQPQFSTNDNARSNVTSENAIYNLPLPARPIRGPLLHIGTSANSNSDSPFNLVSGSIPDDDDDDDVDSLFDEV</sequence>
<feature type="compositionally biased region" description="Basic and acidic residues" evidence="1">
    <location>
        <begin position="315"/>
        <end position="328"/>
    </location>
</feature>
<proteinExistence type="predicted"/>
<feature type="region of interest" description="Disordered" evidence="1">
    <location>
        <begin position="285"/>
        <end position="334"/>
    </location>
</feature>
<organism evidence="2 3">
    <name type="scientific">Tetrapyrgos nigripes</name>
    <dbReference type="NCBI Taxonomy" id="182062"/>
    <lineage>
        <taxon>Eukaryota</taxon>
        <taxon>Fungi</taxon>
        <taxon>Dikarya</taxon>
        <taxon>Basidiomycota</taxon>
        <taxon>Agaricomycotina</taxon>
        <taxon>Agaricomycetes</taxon>
        <taxon>Agaricomycetidae</taxon>
        <taxon>Agaricales</taxon>
        <taxon>Marasmiineae</taxon>
        <taxon>Marasmiaceae</taxon>
        <taxon>Tetrapyrgos</taxon>
    </lineage>
</organism>
<feature type="compositionally biased region" description="Polar residues" evidence="1">
    <location>
        <begin position="1"/>
        <end position="14"/>
    </location>
</feature>
<feature type="region of interest" description="Disordered" evidence="1">
    <location>
        <begin position="606"/>
        <end position="707"/>
    </location>
</feature>
<feature type="compositionally biased region" description="Polar residues" evidence="1">
    <location>
        <begin position="620"/>
        <end position="636"/>
    </location>
</feature>
<evidence type="ECO:0000313" key="2">
    <source>
        <dbReference type="EMBL" id="KAF5373757.1"/>
    </source>
</evidence>
<accession>A0A8H5GZD8</accession>
<feature type="compositionally biased region" description="Acidic residues" evidence="1">
    <location>
        <begin position="753"/>
        <end position="768"/>
    </location>
</feature>
<protein>
    <submittedName>
        <fullName evidence="2">Uncharacterized protein</fullName>
    </submittedName>
</protein>
<feature type="region of interest" description="Disordered" evidence="1">
    <location>
        <begin position="1"/>
        <end position="35"/>
    </location>
</feature>
<feature type="region of interest" description="Disordered" evidence="1">
    <location>
        <begin position="226"/>
        <end position="259"/>
    </location>
</feature>
<feature type="region of interest" description="Disordered" evidence="1">
    <location>
        <begin position="735"/>
        <end position="768"/>
    </location>
</feature>
<name>A0A8H5GZD8_9AGAR</name>
<feature type="compositionally biased region" description="Low complexity" evidence="1">
    <location>
        <begin position="606"/>
        <end position="619"/>
    </location>
</feature>
<comment type="caution">
    <text evidence="2">The sequence shown here is derived from an EMBL/GenBank/DDBJ whole genome shotgun (WGS) entry which is preliminary data.</text>
</comment>
<feature type="compositionally biased region" description="Polar residues" evidence="1">
    <location>
        <begin position="691"/>
        <end position="707"/>
    </location>
</feature>
<feature type="compositionally biased region" description="Polar residues" evidence="1">
    <location>
        <begin position="73"/>
        <end position="91"/>
    </location>
</feature>
<keyword evidence="3" id="KW-1185">Reference proteome</keyword>
<evidence type="ECO:0000313" key="3">
    <source>
        <dbReference type="Proteomes" id="UP000559256"/>
    </source>
</evidence>
<reference evidence="2 3" key="1">
    <citation type="journal article" date="2020" name="ISME J.">
        <title>Uncovering the hidden diversity of litter-decomposition mechanisms in mushroom-forming fungi.</title>
        <authorList>
            <person name="Floudas D."/>
            <person name="Bentzer J."/>
            <person name="Ahren D."/>
            <person name="Johansson T."/>
            <person name="Persson P."/>
            <person name="Tunlid A."/>
        </authorList>
    </citation>
    <scope>NUCLEOTIDE SEQUENCE [LARGE SCALE GENOMIC DNA]</scope>
    <source>
        <strain evidence="2 3">CBS 291.85</strain>
    </source>
</reference>
<dbReference type="Proteomes" id="UP000559256">
    <property type="component" value="Unassembled WGS sequence"/>
</dbReference>
<feature type="compositionally biased region" description="Polar residues" evidence="1">
    <location>
        <begin position="735"/>
        <end position="749"/>
    </location>
</feature>